<keyword evidence="3" id="KW-1185">Reference proteome</keyword>
<dbReference type="Gene3D" id="3.40.50.1390">
    <property type="entry name" value="Resolvase, N-terminal catalytic domain"/>
    <property type="match status" value="1"/>
</dbReference>
<gene>
    <name evidence="2" type="ORF">M5W82_18115</name>
</gene>
<reference evidence="2 3" key="1">
    <citation type="submission" date="2022-05" db="EMBL/GenBank/DDBJ databases">
        <title>Genome Sequencing of Bee-Associated Microbes.</title>
        <authorList>
            <person name="Dunlap C."/>
        </authorList>
    </citation>
    <scope>NUCLEOTIDE SEQUENCE [LARGE SCALE GENOMIC DNA]</scope>
    <source>
        <strain evidence="2 3">NRRL BD-083</strain>
    </source>
</reference>
<dbReference type="Pfam" id="PF00239">
    <property type="entry name" value="Resolvase"/>
    <property type="match status" value="1"/>
</dbReference>
<dbReference type="Proteomes" id="UP001527052">
    <property type="component" value="Unassembled WGS sequence"/>
</dbReference>
<sequence length="185" mass="21377">MIFGYIRPLYDDETCEKQLKEIHEECDTIYRESHGKPKKRTRLEEMLMVLKPGDKIIVERLFVLADTTRHLDDLLKLCKKDGVSIHFLNENIYSDKSLAFSLENMMGLYMQFQTDIAKQSAINGISNAREQGKAIGRPRKPDVNIQKAVSMYHSGNYTLLDIKNETGISKSTLYRYLETLGNHEN</sequence>
<dbReference type="SMART" id="SM00857">
    <property type="entry name" value="Resolvase"/>
    <property type="match status" value="1"/>
</dbReference>
<accession>A0ABT4ET30</accession>
<name>A0ABT4ET30_9BACI</name>
<dbReference type="CDD" id="cd03768">
    <property type="entry name" value="SR_ResInv"/>
    <property type="match status" value="1"/>
</dbReference>
<dbReference type="EMBL" id="JAMDLZ010000035">
    <property type="protein sequence ID" value="MCY9548834.1"/>
    <property type="molecule type" value="Genomic_DNA"/>
</dbReference>
<dbReference type="Gene3D" id="1.10.10.60">
    <property type="entry name" value="Homeodomain-like"/>
    <property type="match status" value="1"/>
</dbReference>
<comment type="caution">
    <text evidence="2">The sequence shown here is derived from an EMBL/GenBank/DDBJ whole genome shotgun (WGS) entry which is preliminary data.</text>
</comment>
<feature type="domain" description="Resolvase/invertase-type recombinase catalytic" evidence="1">
    <location>
        <begin position="1"/>
        <end position="132"/>
    </location>
</feature>
<evidence type="ECO:0000259" key="1">
    <source>
        <dbReference type="PROSITE" id="PS51736"/>
    </source>
</evidence>
<evidence type="ECO:0000313" key="2">
    <source>
        <dbReference type="EMBL" id="MCY9548834.1"/>
    </source>
</evidence>
<dbReference type="PROSITE" id="PS51736">
    <property type="entry name" value="RECOMBINASES_3"/>
    <property type="match status" value="1"/>
</dbReference>
<evidence type="ECO:0000313" key="3">
    <source>
        <dbReference type="Proteomes" id="UP001527052"/>
    </source>
</evidence>
<protein>
    <submittedName>
        <fullName evidence="2">Recombinase family protein</fullName>
    </submittedName>
</protein>
<dbReference type="InterPro" id="IPR006120">
    <property type="entry name" value="Resolvase_HTH_dom"/>
</dbReference>
<dbReference type="SUPFAM" id="SSF53041">
    <property type="entry name" value="Resolvase-like"/>
    <property type="match status" value="1"/>
</dbReference>
<organism evidence="2 3">
    <name type="scientific">Lysinibacillus xylanilyticus</name>
    <dbReference type="NCBI Taxonomy" id="582475"/>
    <lineage>
        <taxon>Bacteria</taxon>
        <taxon>Bacillati</taxon>
        <taxon>Bacillota</taxon>
        <taxon>Bacilli</taxon>
        <taxon>Bacillales</taxon>
        <taxon>Bacillaceae</taxon>
        <taxon>Lysinibacillus</taxon>
    </lineage>
</organism>
<dbReference type="RefSeq" id="WP_268638864.1">
    <property type="nucleotide sequence ID" value="NZ_JAMDLZ010000035.1"/>
</dbReference>
<dbReference type="Pfam" id="PF02796">
    <property type="entry name" value="HTH_7"/>
    <property type="match status" value="1"/>
</dbReference>
<dbReference type="InterPro" id="IPR036162">
    <property type="entry name" value="Resolvase-like_N_sf"/>
</dbReference>
<dbReference type="InterPro" id="IPR006119">
    <property type="entry name" value="Resolv_N"/>
</dbReference>
<proteinExistence type="predicted"/>